<dbReference type="Proteomes" id="UP000071778">
    <property type="component" value="Chromosome"/>
</dbReference>
<protein>
    <submittedName>
        <fullName evidence="5">Hpt domain protein</fullName>
    </submittedName>
</protein>
<feature type="compositionally biased region" description="Low complexity" evidence="3">
    <location>
        <begin position="1"/>
        <end position="19"/>
    </location>
</feature>
<dbReference type="EMBL" id="CP013235">
    <property type="protein sequence ID" value="AMP09795.1"/>
    <property type="molecule type" value="Genomic_DNA"/>
</dbReference>
<feature type="region of interest" description="Disordered" evidence="3">
    <location>
        <begin position="1"/>
        <end position="21"/>
    </location>
</feature>
<feature type="domain" description="HPt" evidence="4">
    <location>
        <begin position="21"/>
        <end position="110"/>
    </location>
</feature>
<sequence>MDEMNKSNNPRSPNSSLPPALSDIESGLNDLFLVSARQDLAGIEQALERRDYGSLQDTVHRLKGAAMIFRMTPTVNAALHIEAVLNTGLPVEHARLVEACALLRQLIAAL</sequence>
<dbReference type="Gene3D" id="1.20.120.160">
    <property type="entry name" value="HPT domain"/>
    <property type="match status" value="1"/>
</dbReference>
<evidence type="ECO:0000256" key="2">
    <source>
        <dbReference type="PROSITE-ProRule" id="PRU00110"/>
    </source>
</evidence>
<evidence type="ECO:0000256" key="3">
    <source>
        <dbReference type="SAM" id="MobiDB-lite"/>
    </source>
</evidence>
<reference evidence="5 6" key="1">
    <citation type="submission" date="2015-11" db="EMBL/GenBank/DDBJ databases">
        <title>Exploring the genomic traits of fungus-feeding bacterial genus Collimonas.</title>
        <authorList>
            <person name="Song C."/>
            <person name="Schmidt R."/>
            <person name="de Jager V."/>
            <person name="Krzyzanowska D."/>
            <person name="Jongedijk E."/>
            <person name="Cankar K."/>
            <person name="Beekwilder J."/>
            <person name="van Veen A."/>
            <person name="de Boer W."/>
            <person name="van Veen J.A."/>
            <person name="Garbeva P."/>
        </authorList>
    </citation>
    <scope>NUCLEOTIDE SEQUENCE [LARGE SCALE GENOMIC DNA]</scope>
    <source>
        <strain evidence="5 6">Ter282</strain>
    </source>
</reference>
<proteinExistence type="predicted"/>
<evidence type="ECO:0000259" key="4">
    <source>
        <dbReference type="PROSITE" id="PS50894"/>
    </source>
</evidence>
<feature type="modified residue" description="Phosphohistidine" evidence="2">
    <location>
        <position position="60"/>
    </location>
</feature>
<dbReference type="InterPro" id="IPR008207">
    <property type="entry name" value="Sig_transdc_His_kin_Hpt_dom"/>
</dbReference>
<keyword evidence="6" id="KW-1185">Reference proteome</keyword>
<dbReference type="GO" id="GO:0000160">
    <property type="term" value="P:phosphorelay signal transduction system"/>
    <property type="evidence" value="ECO:0007669"/>
    <property type="project" value="UniProtKB-KW"/>
</dbReference>
<dbReference type="Pfam" id="PF01627">
    <property type="entry name" value="Hpt"/>
    <property type="match status" value="1"/>
</dbReference>
<evidence type="ECO:0000313" key="5">
    <source>
        <dbReference type="EMBL" id="AMP09795.1"/>
    </source>
</evidence>
<keyword evidence="1" id="KW-0902">Two-component regulatory system</keyword>
<evidence type="ECO:0000256" key="1">
    <source>
        <dbReference type="ARBA" id="ARBA00023012"/>
    </source>
</evidence>
<evidence type="ECO:0000313" key="6">
    <source>
        <dbReference type="Proteomes" id="UP000071778"/>
    </source>
</evidence>
<dbReference type="PROSITE" id="PS50894">
    <property type="entry name" value="HPT"/>
    <property type="match status" value="1"/>
</dbReference>
<dbReference type="AlphaFoldDB" id="A0A127QJ31"/>
<dbReference type="SUPFAM" id="SSF47226">
    <property type="entry name" value="Histidine-containing phosphotransfer domain, HPT domain"/>
    <property type="match status" value="1"/>
</dbReference>
<dbReference type="GO" id="GO:0004672">
    <property type="term" value="F:protein kinase activity"/>
    <property type="evidence" value="ECO:0007669"/>
    <property type="project" value="UniProtKB-ARBA"/>
</dbReference>
<dbReference type="PATRIC" id="fig|279058.18.peg.2001"/>
<organism evidence="5 6">
    <name type="scientific">Collimonas arenae</name>
    <dbReference type="NCBI Taxonomy" id="279058"/>
    <lineage>
        <taxon>Bacteria</taxon>
        <taxon>Pseudomonadati</taxon>
        <taxon>Pseudomonadota</taxon>
        <taxon>Betaproteobacteria</taxon>
        <taxon>Burkholderiales</taxon>
        <taxon>Oxalobacteraceae</taxon>
        <taxon>Collimonas</taxon>
    </lineage>
</organism>
<gene>
    <name evidence="5" type="ORF">CAter282_2034</name>
</gene>
<dbReference type="InterPro" id="IPR036641">
    <property type="entry name" value="HPT_dom_sf"/>
</dbReference>
<keyword evidence="2" id="KW-0597">Phosphoprotein</keyword>
<accession>A0A127QJ31</accession>
<name>A0A127QJ31_9BURK</name>